<gene>
    <name evidence="8" type="ORF">LUZ62_023983</name>
</gene>
<dbReference type="InterPro" id="IPR044273">
    <property type="entry name" value="PIF3-like"/>
</dbReference>
<feature type="compositionally biased region" description="Basic and acidic residues" evidence="6">
    <location>
        <begin position="258"/>
        <end position="275"/>
    </location>
</feature>
<dbReference type="GO" id="GO:0005634">
    <property type="term" value="C:nucleus"/>
    <property type="evidence" value="ECO:0007669"/>
    <property type="project" value="UniProtKB-SubCell"/>
</dbReference>
<dbReference type="Pfam" id="PF00010">
    <property type="entry name" value="HLH"/>
    <property type="match status" value="1"/>
</dbReference>
<evidence type="ECO:0000259" key="7">
    <source>
        <dbReference type="PROSITE" id="PS50888"/>
    </source>
</evidence>
<dbReference type="PROSITE" id="PS50888">
    <property type="entry name" value="BHLH"/>
    <property type="match status" value="1"/>
</dbReference>
<dbReference type="SUPFAM" id="SSF47459">
    <property type="entry name" value="HLH, helix-loop-helix DNA-binding domain"/>
    <property type="match status" value="1"/>
</dbReference>
<evidence type="ECO:0000256" key="1">
    <source>
        <dbReference type="ARBA" id="ARBA00004123"/>
    </source>
</evidence>
<dbReference type="InterPro" id="IPR011598">
    <property type="entry name" value="bHLH_dom"/>
</dbReference>
<proteinExistence type="inferred from homology"/>
<keyword evidence="3" id="KW-0805">Transcription regulation</keyword>
<evidence type="ECO:0000256" key="3">
    <source>
        <dbReference type="ARBA" id="ARBA00023015"/>
    </source>
</evidence>
<dbReference type="GO" id="GO:0003700">
    <property type="term" value="F:DNA-binding transcription factor activity"/>
    <property type="evidence" value="ECO:0007669"/>
    <property type="project" value="InterPro"/>
</dbReference>
<evidence type="ECO:0000256" key="2">
    <source>
        <dbReference type="ARBA" id="ARBA00005510"/>
    </source>
</evidence>
<keyword evidence="4" id="KW-0804">Transcription</keyword>
<feature type="compositionally biased region" description="Polar residues" evidence="6">
    <location>
        <begin position="189"/>
        <end position="204"/>
    </location>
</feature>
<evidence type="ECO:0000256" key="4">
    <source>
        <dbReference type="ARBA" id="ARBA00023163"/>
    </source>
</evidence>
<accession>A0AAV8H1R0</accession>
<dbReference type="SMART" id="SM00353">
    <property type="entry name" value="HLH"/>
    <property type="match status" value="1"/>
</dbReference>
<name>A0AAV8H1R0_9POAL</name>
<dbReference type="InterPro" id="IPR047265">
    <property type="entry name" value="PIF1-like_bHLH"/>
</dbReference>
<dbReference type="PANTHER" id="PTHR46807:SF7">
    <property type="entry name" value="BHLH DOMAIN-CONTAINING PROTEIN"/>
    <property type="match status" value="1"/>
</dbReference>
<comment type="caution">
    <text evidence="8">The sequence shown here is derived from an EMBL/GenBank/DDBJ whole genome shotgun (WGS) entry which is preliminary data.</text>
</comment>
<keyword evidence="9" id="KW-1185">Reference proteome</keyword>
<evidence type="ECO:0000313" key="9">
    <source>
        <dbReference type="Proteomes" id="UP001140206"/>
    </source>
</evidence>
<dbReference type="GO" id="GO:0046983">
    <property type="term" value="F:protein dimerization activity"/>
    <property type="evidence" value="ECO:0007669"/>
    <property type="project" value="InterPro"/>
</dbReference>
<comment type="similarity">
    <text evidence="2">Belongs to the bHLH protein family.</text>
</comment>
<feature type="region of interest" description="Disordered" evidence="6">
    <location>
        <begin position="79"/>
        <end position="116"/>
    </location>
</feature>
<dbReference type="EMBL" id="JAMFTS010000001">
    <property type="protein sequence ID" value="KAJ4811417.1"/>
    <property type="molecule type" value="Genomic_DNA"/>
</dbReference>
<evidence type="ECO:0000256" key="6">
    <source>
        <dbReference type="SAM" id="MobiDB-lite"/>
    </source>
</evidence>
<keyword evidence="5" id="KW-0539">Nucleus</keyword>
<dbReference type="Proteomes" id="UP001140206">
    <property type="component" value="Chromosome 1"/>
</dbReference>
<sequence>MLRSIIGIIEKEKCMHHIFGFLLLLDPLIVGMNHFVPGCSSMEDNSRFFLDPFGSPNPKKPVRPENELLELLWQNGSVVKQTQSSRKPPNKPDLRTGSSGSEPTNMVDPTPEDNPSWFQYPFEDSLEKDLYQEYFSEIPNFSTTIEENSDVENAGLTNFSNYTNFSHFSRPIGKSKELQHKIHSQLGESSKLDSSFCASNQEQAVTERGPLLYREETEPTRVSSDRMYTSTNDMTTTSSSGGSGGNFGKARGLSAIDGKGKSKVKEGEGSESHSEDADDYEAVNPSKAVNKPASKRRSRAAEVHNLSERRRRDRINEKMRALQELIPHCNKTDKASILDEAIEYLKSLQMQVQIMWMGSGMPPMMYPGMNPLMACMGPVSSATMPQIQGLVQMPRVPFINPSLATLNPIPNQLPQFVSPTLNPASNFHAQMQSFHITQQRGQQAAQVANSNASGSHLAQSIQVSGPPGSFILRNSGEFSTDAEKK</sequence>
<reference evidence="8" key="1">
    <citation type="submission" date="2022-08" db="EMBL/GenBank/DDBJ databases">
        <authorList>
            <person name="Marques A."/>
        </authorList>
    </citation>
    <scope>NUCLEOTIDE SEQUENCE</scope>
    <source>
        <strain evidence="8">RhyPub2mFocal</strain>
        <tissue evidence="8">Leaves</tissue>
    </source>
</reference>
<dbReference type="FunFam" id="4.10.280.10:FF:000004">
    <property type="entry name" value="Basic helix-loop-helix transcription factor"/>
    <property type="match status" value="1"/>
</dbReference>
<feature type="domain" description="BHLH" evidence="7">
    <location>
        <begin position="299"/>
        <end position="348"/>
    </location>
</feature>
<evidence type="ECO:0000256" key="5">
    <source>
        <dbReference type="ARBA" id="ARBA00023242"/>
    </source>
</evidence>
<dbReference type="CDD" id="cd11445">
    <property type="entry name" value="bHLH_AtPIF_like"/>
    <property type="match status" value="1"/>
</dbReference>
<protein>
    <submittedName>
        <fullName evidence="8">Transcription factor PIF4</fullName>
    </submittedName>
</protein>
<dbReference type="InterPro" id="IPR036638">
    <property type="entry name" value="HLH_DNA-bd_sf"/>
</dbReference>
<evidence type="ECO:0000313" key="8">
    <source>
        <dbReference type="EMBL" id="KAJ4811417.1"/>
    </source>
</evidence>
<dbReference type="AlphaFoldDB" id="A0AAV8H1R0"/>
<feature type="compositionally biased region" description="Low complexity" evidence="6">
    <location>
        <begin position="229"/>
        <end position="240"/>
    </location>
</feature>
<comment type="subcellular location">
    <subcellularLocation>
        <location evidence="1">Nucleus</location>
    </subcellularLocation>
</comment>
<dbReference type="Gene3D" id="4.10.280.10">
    <property type="entry name" value="Helix-loop-helix DNA-binding domain"/>
    <property type="match status" value="1"/>
</dbReference>
<organism evidence="8 9">
    <name type="scientific">Rhynchospora pubera</name>
    <dbReference type="NCBI Taxonomy" id="906938"/>
    <lineage>
        <taxon>Eukaryota</taxon>
        <taxon>Viridiplantae</taxon>
        <taxon>Streptophyta</taxon>
        <taxon>Embryophyta</taxon>
        <taxon>Tracheophyta</taxon>
        <taxon>Spermatophyta</taxon>
        <taxon>Magnoliopsida</taxon>
        <taxon>Liliopsida</taxon>
        <taxon>Poales</taxon>
        <taxon>Cyperaceae</taxon>
        <taxon>Cyperoideae</taxon>
        <taxon>Rhynchosporeae</taxon>
        <taxon>Rhynchospora</taxon>
    </lineage>
</organism>
<feature type="region of interest" description="Disordered" evidence="6">
    <location>
        <begin position="189"/>
        <end position="306"/>
    </location>
</feature>
<dbReference type="PANTHER" id="PTHR46807">
    <property type="entry name" value="TRANSCRIPTION FACTOR PIF3"/>
    <property type="match status" value="1"/>
</dbReference>